<comment type="caution">
    <text evidence="1">The sequence shown here is derived from an EMBL/GenBank/DDBJ whole genome shotgun (WGS) entry which is preliminary data.</text>
</comment>
<dbReference type="PROSITE" id="PS51257">
    <property type="entry name" value="PROKAR_LIPOPROTEIN"/>
    <property type="match status" value="1"/>
</dbReference>
<proteinExistence type="predicted"/>
<dbReference type="Proteomes" id="UP001454036">
    <property type="component" value="Unassembled WGS sequence"/>
</dbReference>
<dbReference type="AlphaFoldDB" id="A0AAV3PBH5"/>
<evidence type="ECO:0000313" key="2">
    <source>
        <dbReference type="Proteomes" id="UP001454036"/>
    </source>
</evidence>
<evidence type="ECO:0000313" key="1">
    <source>
        <dbReference type="EMBL" id="GAA0148681.1"/>
    </source>
</evidence>
<reference evidence="1 2" key="1">
    <citation type="submission" date="2024-01" db="EMBL/GenBank/DDBJ databases">
        <title>The complete chloroplast genome sequence of Lithospermum erythrorhizon: insights into the phylogenetic relationship among Boraginaceae species and the maternal lineages of purple gromwells.</title>
        <authorList>
            <person name="Okada T."/>
            <person name="Watanabe K."/>
        </authorList>
    </citation>
    <scope>NUCLEOTIDE SEQUENCE [LARGE SCALE GENOMIC DNA]</scope>
</reference>
<name>A0AAV3PBH5_LITER</name>
<accession>A0AAV3PBH5</accession>
<gene>
    <name evidence="1" type="ORF">LIER_08058</name>
</gene>
<protein>
    <submittedName>
        <fullName evidence="1">Uncharacterized protein</fullName>
    </submittedName>
</protein>
<keyword evidence="2" id="KW-1185">Reference proteome</keyword>
<dbReference type="EMBL" id="BAABME010001280">
    <property type="protein sequence ID" value="GAA0148681.1"/>
    <property type="molecule type" value="Genomic_DNA"/>
</dbReference>
<organism evidence="1 2">
    <name type="scientific">Lithospermum erythrorhizon</name>
    <name type="common">Purple gromwell</name>
    <name type="synonym">Lithospermum officinale var. erythrorhizon</name>
    <dbReference type="NCBI Taxonomy" id="34254"/>
    <lineage>
        <taxon>Eukaryota</taxon>
        <taxon>Viridiplantae</taxon>
        <taxon>Streptophyta</taxon>
        <taxon>Embryophyta</taxon>
        <taxon>Tracheophyta</taxon>
        <taxon>Spermatophyta</taxon>
        <taxon>Magnoliopsida</taxon>
        <taxon>eudicotyledons</taxon>
        <taxon>Gunneridae</taxon>
        <taxon>Pentapetalae</taxon>
        <taxon>asterids</taxon>
        <taxon>lamiids</taxon>
        <taxon>Boraginales</taxon>
        <taxon>Boraginaceae</taxon>
        <taxon>Boraginoideae</taxon>
        <taxon>Lithospermeae</taxon>
        <taxon>Lithospermum</taxon>
    </lineage>
</organism>
<sequence>MIELKSMAREVLAQLEDGQAFSFPFLHLLCSGMACFFVQVSRALHISREVDFRRIYHVPSLDGLLYESSSMLIIFGRGGIG</sequence>